<feature type="compositionally biased region" description="Polar residues" evidence="1">
    <location>
        <begin position="9"/>
        <end position="31"/>
    </location>
</feature>
<evidence type="ECO:0000313" key="3">
    <source>
        <dbReference type="Proteomes" id="UP000000314"/>
    </source>
</evidence>
<sequence>MTMPKAISDAQSLQTTHYTDAESNFSNNSRNIQDRDDSSSGTNSADRTQEVSTINSQPTVTDAPIYSPSNKTADRSKTDNMSDTSSSSSDEPQRTRSQIIRDYRYQQRQGFKGYNEQNIAENSKSCLVQYIPCLGNLSCECIGSLCVNSFCNFGQVVKSATTIR</sequence>
<dbReference type="GeneID" id="8196689"/>
<proteinExistence type="predicted"/>
<dbReference type="InParanoid" id="C4QWC8"/>
<feature type="compositionally biased region" description="Low complexity" evidence="1">
    <location>
        <begin position="81"/>
        <end position="90"/>
    </location>
</feature>
<keyword evidence="3" id="KW-1185">Reference proteome</keyword>
<feature type="region of interest" description="Disordered" evidence="1">
    <location>
        <begin position="1"/>
        <end position="98"/>
    </location>
</feature>
<name>C4QWC8_KOMPG</name>
<accession>C4QWC8</accession>
<organism evidence="2 3">
    <name type="scientific">Komagataella phaffii (strain GS115 / ATCC 20864)</name>
    <name type="common">Yeast</name>
    <name type="synonym">Pichia pastoris</name>
    <dbReference type="NCBI Taxonomy" id="644223"/>
    <lineage>
        <taxon>Eukaryota</taxon>
        <taxon>Fungi</taxon>
        <taxon>Dikarya</taxon>
        <taxon>Ascomycota</taxon>
        <taxon>Saccharomycotina</taxon>
        <taxon>Pichiomycetes</taxon>
        <taxon>Pichiales</taxon>
        <taxon>Pichiaceae</taxon>
        <taxon>Komagataella</taxon>
    </lineage>
</organism>
<dbReference type="KEGG" id="ppa:PAS_chr1-1_0185"/>
<gene>
    <name evidence="2" type="ordered locus">PAS_chr1-1_0185</name>
</gene>
<dbReference type="AlphaFoldDB" id="C4QWC8"/>
<dbReference type="RefSeq" id="XP_002489832.1">
    <property type="nucleotide sequence ID" value="XM_002489787.1"/>
</dbReference>
<evidence type="ECO:0000256" key="1">
    <source>
        <dbReference type="SAM" id="MobiDB-lite"/>
    </source>
</evidence>
<reference evidence="2 3" key="1">
    <citation type="journal article" date="2009" name="Nat. Biotechnol.">
        <title>Genome sequence of the recombinant protein production host Pichia pastoris.</title>
        <authorList>
            <person name="De Schutter K."/>
            <person name="Lin Y.C."/>
            <person name="Tiels P."/>
            <person name="Van Hecke A."/>
            <person name="Glinka S."/>
            <person name="Weber-Lehmann J."/>
            <person name="Rouze P."/>
            <person name="Van de Peer Y."/>
            <person name="Callewaert N."/>
        </authorList>
    </citation>
    <scope>NUCLEOTIDE SEQUENCE [LARGE SCALE GENOMIC DNA]</scope>
    <source>
        <strain evidence="3">GS115 / ATCC 20864</strain>
    </source>
</reference>
<feature type="compositionally biased region" description="Polar residues" evidence="1">
    <location>
        <begin position="39"/>
        <end position="60"/>
    </location>
</feature>
<dbReference type="EMBL" id="FN392319">
    <property type="protein sequence ID" value="CAY67551.1"/>
    <property type="molecule type" value="Genomic_DNA"/>
</dbReference>
<dbReference type="HOGENOM" id="CLU_1619638_0_0_1"/>
<dbReference type="Proteomes" id="UP000000314">
    <property type="component" value="Chromosome 1"/>
</dbReference>
<evidence type="ECO:0000313" key="2">
    <source>
        <dbReference type="EMBL" id="CAY67551.1"/>
    </source>
</evidence>
<protein>
    <submittedName>
        <fullName evidence="2">Uncharacterized protein</fullName>
    </submittedName>
</protein>